<evidence type="ECO:0000256" key="2">
    <source>
        <dbReference type="ARBA" id="ARBA00022692"/>
    </source>
</evidence>
<dbReference type="GeneID" id="81674500"/>
<evidence type="ECO:0000256" key="3">
    <source>
        <dbReference type="ARBA" id="ARBA00022989"/>
    </source>
</evidence>
<organism evidence="7 8">
    <name type="scientific">Corynebacterium accolens</name>
    <dbReference type="NCBI Taxonomy" id="38284"/>
    <lineage>
        <taxon>Bacteria</taxon>
        <taxon>Bacillati</taxon>
        <taxon>Actinomycetota</taxon>
        <taxon>Actinomycetes</taxon>
        <taxon>Mycobacteriales</taxon>
        <taxon>Corynebacteriaceae</taxon>
        <taxon>Corynebacterium</taxon>
    </lineage>
</organism>
<keyword evidence="4 5" id="KW-0472">Membrane</keyword>
<dbReference type="GO" id="GO:0015499">
    <property type="term" value="F:formate transmembrane transporter activity"/>
    <property type="evidence" value="ECO:0007669"/>
    <property type="project" value="TreeGrafter"/>
</dbReference>
<dbReference type="EMBL" id="JASNUO010000002">
    <property type="protein sequence ID" value="MDK4246955.1"/>
    <property type="molecule type" value="Genomic_DNA"/>
</dbReference>
<keyword evidence="2 5" id="KW-0812">Transmembrane</keyword>
<dbReference type="GO" id="GO:0005886">
    <property type="term" value="C:plasma membrane"/>
    <property type="evidence" value="ECO:0007669"/>
    <property type="project" value="TreeGrafter"/>
</dbReference>
<evidence type="ECO:0000313" key="8">
    <source>
        <dbReference type="Proteomes" id="UP001230317"/>
    </source>
</evidence>
<evidence type="ECO:0000256" key="1">
    <source>
        <dbReference type="ARBA" id="ARBA00004141"/>
    </source>
</evidence>
<dbReference type="EMBL" id="JASNVU010000013">
    <property type="protein sequence ID" value="MDK4335693.1"/>
    <property type="molecule type" value="Genomic_DNA"/>
</dbReference>
<dbReference type="Pfam" id="PF01226">
    <property type="entry name" value="Form_Nir_trans"/>
    <property type="match status" value="1"/>
</dbReference>
<comment type="caution">
    <text evidence="7">The sequence shown here is derived from an EMBL/GenBank/DDBJ whole genome shotgun (WGS) entry which is preliminary data.</text>
</comment>
<dbReference type="InterPro" id="IPR000292">
    <property type="entry name" value="For/NO2_transpt"/>
</dbReference>
<evidence type="ECO:0000256" key="5">
    <source>
        <dbReference type="SAM" id="Phobius"/>
    </source>
</evidence>
<dbReference type="PANTHER" id="PTHR30520">
    <property type="entry name" value="FORMATE TRANSPORTER-RELATED"/>
    <property type="match status" value="1"/>
</dbReference>
<dbReference type="Proteomes" id="UP001239414">
    <property type="component" value="Unassembled WGS sequence"/>
</dbReference>
<comment type="subcellular location">
    <subcellularLocation>
        <location evidence="1">Membrane</location>
        <topology evidence="1">Multi-pass membrane protein</topology>
    </subcellularLocation>
</comment>
<keyword evidence="3 5" id="KW-1133">Transmembrane helix</keyword>
<dbReference type="RefSeq" id="WP_005276977.1">
    <property type="nucleotide sequence ID" value="NZ_CP046605.1"/>
</dbReference>
<feature type="transmembrane region" description="Helical" evidence="5">
    <location>
        <begin position="232"/>
        <end position="252"/>
    </location>
</feature>
<evidence type="ECO:0000313" key="7">
    <source>
        <dbReference type="EMBL" id="MDK4335693.1"/>
    </source>
</evidence>
<evidence type="ECO:0000313" key="6">
    <source>
        <dbReference type="EMBL" id="MDK4246955.1"/>
    </source>
</evidence>
<reference evidence="7 9" key="1">
    <citation type="submission" date="2023-05" db="EMBL/GenBank/DDBJ databases">
        <title>Metabolic capabilities are highly conserved among human nasal-associated Corynebacterium species in pangenomic analyses.</title>
        <authorList>
            <person name="Tran T.H."/>
            <person name="Roberts A.Q."/>
            <person name="Escapa I.F."/>
            <person name="Gao W."/>
            <person name="Conlan S."/>
            <person name="Kong H."/>
            <person name="Segre J.A."/>
            <person name="Kelly M.S."/>
            <person name="Lemon K.P."/>
        </authorList>
    </citation>
    <scope>NUCLEOTIDE SEQUENCE</scope>
    <source>
        <strain evidence="7">KPL2618</strain>
        <strain evidence="6 9">KPL3802</strain>
    </source>
</reference>
<dbReference type="Proteomes" id="UP001230317">
    <property type="component" value="Unassembled WGS sequence"/>
</dbReference>
<feature type="transmembrane region" description="Helical" evidence="5">
    <location>
        <begin position="182"/>
        <end position="212"/>
    </location>
</feature>
<accession>A0AAP4BZL7</accession>
<dbReference type="PANTHER" id="PTHR30520:SF8">
    <property type="entry name" value="NITRITE TRANSPORTER NIRC"/>
    <property type="match status" value="1"/>
</dbReference>
<feature type="transmembrane region" description="Helical" evidence="5">
    <location>
        <begin position="62"/>
        <end position="81"/>
    </location>
</feature>
<gene>
    <name evidence="6" type="ORF">QPX34_02800</name>
    <name evidence="7" type="ORF">QPX58_09765</name>
</gene>
<dbReference type="InterPro" id="IPR023271">
    <property type="entry name" value="Aquaporin-like"/>
</dbReference>
<dbReference type="AlphaFoldDB" id="A0AAP4BZL7"/>
<feature type="transmembrane region" description="Helical" evidence="5">
    <location>
        <begin position="102"/>
        <end position="126"/>
    </location>
</feature>
<protein>
    <submittedName>
        <fullName evidence="7">Formate/nitrite transporter family protein</fullName>
    </submittedName>
</protein>
<keyword evidence="9" id="KW-1185">Reference proteome</keyword>
<feature type="transmembrane region" description="Helical" evidence="5">
    <location>
        <begin position="29"/>
        <end position="50"/>
    </location>
</feature>
<proteinExistence type="predicted"/>
<evidence type="ECO:0000313" key="9">
    <source>
        <dbReference type="Proteomes" id="UP001239414"/>
    </source>
</evidence>
<dbReference type="Gene3D" id="1.20.1080.10">
    <property type="entry name" value="Glycerol uptake facilitator protein"/>
    <property type="match status" value="1"/>
</dbReference>
<sequence>MSLNEAAKAGSLKKAALLDQSFSRFSVRAILAGVYLCIGTVFAGVVGQAVEGLAPGLGSVTFALFFGLGLFAIVILGAELATGNMMYMVYGAIQKHLSWGKAFYVLLITTIFNLVGAIIFAAVMGMSAKLANMDPSHLLVTISEGKLTKSPQGMLVEGMAANFVVNMGIVGAVFAKEIVSKFIVIVPIIGIFVGLGLEHVIANFCLFALTFFGSDPLPAALTVGNVALNWTLVWIGNFIGGGLLIGGVYAWLNNGPEDYRD</sequence>
<feature type="transmembrane region" description="Helical" evidence="5">
    <location>
        <begin position="154"/>
        <end position="175"/>
    </location>
</feature>
<name>A0AAP4BZL7_9CORY</name>
<evidence type="ECO:0000256" key="4">
    <source>
        <dbReference type="ARBA" id="ARBA00023136"/>
    </source>
</evidence>